<accession>A0A1C3W8R5</accession>
<evidence type="ECO:0000256" key="3">
    <source>
        <dbReference type="ARBA" id="ARBA00022679"/>
    </source>
</evidence>
<dbReference type="CDD" id="cd04301">
    <property type="entry name" value="NAT_SF"/>
    <property type="match status" value="1"/>
</dbReference>
<evidence type="ECO:0000256" key="4">
    <source>
        <dbReference type="ARBA" id="ARBA00023315"/>
    </source>
</evidence>
<dbReference type="Gene3D" id="3.40.630.30">
    <property type="match status" value="1"/>
</dbReference>
<proteinExistence type="predicted"/>
<evidence type="ECO:0000313" key="7">
    <source>
        <dbReference type="EMBL" id="SCB36296.1"/>
    </source>
</evidence>
<dbReference type="OrthoDB" id="9799147at2"/>
<evidence type="ECO:0000313" key="8">
    <source>
        <dbReference type="Proteomes" id="UP000199205"/>
    </source>
</evidence>
<evidence type="ECO:0000256" key="5">
    <source>
        <dbReference type="ARBA" id="ARBA00049880"/>
    </source>
</evidence>
<dbReference type="Pfam" id="PF13508">
    <property type="entry name" value="Acetyltransf_7"/>
    <property type="match status" value="1"/>
</dbReference>
<evidence type="ECO:0000259" key="6">
    <source>
        <dbReference type="PROSITE" id="PS51186"/>
    </source>
</evidence>
<dbReference type="InterPro" id="IPR016181">
    <property type="entry name" value="Acyl_CoA_acyltransferase"/>
</dbReference>
<organism evidence="7 8">
    <name type="scientific">Rhizobium lusitanum</name>
    <dbReference type="NCBI Taxonomy" id="293958"/>
    <lineage>
        <taxon>Bacteria</taxon>
        <taxon>Pseudomonadati</taxon>
        <taxon>Pseudomonadota</taxon>
        <taxon>Alphaproteobacteria</taxon>
        <taxon>Hyphomicrobiales</taxon>
        <taxon>Rhizobiaceae</taxon>
        <taxon>Rhizobium/Agrobacterium group</taxon>
        <taxon>Rhizobium</taxon>
    </lineage>
</organism>
<dbReference type="RefSeq" id="WP_037198106.1">
    <property type="nucleotide sequence ID" value="NZ_FMAF01000009.1"/>
</dbReference>
<sequence length="165" mass="17853">MTLTSPAPLAEHHELVEFDSGVPELDDWLRRRARANQAGGASRTFVVCEGNRVVAYYALAFGAVRILEAPGRFKRNMPDPIPVAVPGRLAIDRTYQGRGIGRALVRDAGLRLLNAAEILGIRGVLVHAISDDARAFYEAVGFLPSLSDPMMLMIGLKDLSNALSA</sequence>
<dbReference type="AlphaFoldDB" id="A0A1C3W8R5"/>
<dbReference type="PANTHER" id="PTHR36449">
    <property type="entry name" value="ACETYLTRANSFERASE-RELATED"/>
    <property type="match status" value="1"/>
</dbReference>
<dbReference type="EMBL" id="FMAF01000009">
    <property type="protein sequence ID" value="SCB36296.1"/>
    <property type="molecule type" value="Genomic_DNA"/>
</dbReference>
<dbReference type="PANTHER" id="PTHR36449:SF1">
    <property type="entry name" value="ACETYLTRANSFERASE"/>
    <property type="match status" value="1"/>
</dbReference>
<keyword evidence="1" id="KW-0678">Repressor</keyword>
<keyword evidence="4" id="KW-0012">Acyltransferase</keyword>
<feature type="domain" description="N-acetyltransferase" evidence="6">
    <location>
        <begin position="1"/>
        <end position="165"/>
    </location>
</feature>
<dbReference type="PROSITE" id="PS51186">
    <property type="entry name" value="GNAT"/>
    <property type="match status" value="1"/>
</dbReference>
<evidence type="ECO:0000256" key="1">
    <source>
        <dbReference type="ARBA" id="ARBA00022491"/>
    </source>
</evidence>
<dbReference type="InterPro" id="IPR000182">
    <property type="entry name" value="GNAT_dom"/>
</dbReference>
<gene>
    <name evidence="7" type="ORF">GA0061101_10945</name>
</gene>
<reference evidence="7 8" key="1">
    <citation type="submission" date="2016-08" db="EMBL/GenBank/DDBJ databases">
        <authorList>
            <person name="Seilhamer J.J."/>
        </authorList>
    </citation>
    <scope>NUCLEOTIDE SEQUENCE [LARGE SCALE GENOMIC DNA]</scope>
    <source>
        <strain evidence="7 8">P1-7</strain>
    </source>
</reference>
<dbReference type="Proteomes" id="UP000199205">
    <property type="component" value="Unassembled WGS sequence"/>
</dbReference>
<protein>
    <submittedName>
        <fullName evidence="7">Acetyltransferase (GNAT) domain-containing protein</fullName>
    </submittedName>
</protein>
<comment type="catalytic activity">
    <reaction evidence="5">
        <text>glycyl-tRNA(Gly) + acetyl-CoA = N-acetylglycyl-tRNA(Gly) + CoA + H(+)</text>
        <dbReference type="Rhea" id="RHEA:81867"/>
        <dbReference type="Rhea" id="RHEA-COMP:9683"/>
        <dbReference type="Rhea" id="RHEA-COMP:19766"/>
        <dbReference type="ChEBI" id="CHEBI:15378"/>
        <dbReference type="ChEBI" id="CHEBI:57287"/>
        <dbReference type="ChEBI" id="CHEBI:57288"/>
        <dbReference type="ChEBI" id="CHEBI:78522"/>
        <dbReference type="ChEBI" id="CHEBI:232036"/>
    </reaction>
</comment>
<keyword evidence="2" id="KW-1277">Toxin-antitoxin system</keyword>
<evidence type="ECO:0000256" key="2">
    <source>
        <dbReference type="ARBA" id="ARBA00022649"/>
    </source>
</evidence>
<name>A0A1C3W8R5_9HYPH</name>
<dbReference type="SUPFAM" id="SSF55729">
    <property type="entry name" value="Acyl-CoA N-acyltransferases (Nat)"/>
    <property type="match status" value="1"/>
</dbReference>
<dbReference type="GO" id="GO:0016747">
    <property type="term" value="F:acyltransferase activity, transferring groups other than amino-acyl groups"/>
    <property type="evidence" value="ECO:0007669"/>
    <property type="project" value="InterPro"/>
</dbReference>
<keyword evidence="3 7" id="KW-0808">Transferase</keyword>